<gene>
    <name evidence="1" type="ORF">CCAX7_63830</name>
</gene>
<dbReference type="OrthoDB" id="9813321at2"/>
<dbReference type="InterPro" id="IPR013429">
    <property type="entry name" value="Regulatory_FmdB_Zinc_ribbon"/>
</dbReference>
<dbReference type="Pfam" id="PF09723">
    <property type="entry name" value="Zn_ribbon_8"/>
    <property type="match status" value="1"/>
</dbReference>
<dbReference type="KEGG" id="ccot:CCAX7_63830"/>
<sequence>MPLYEYVCRDCHTDFEALVPASRRDDSPAACPQCAGVKVARKISLMAAPVIRSGAGGKSSEPFSCGAPSCCGGGCAIDN</sequence>
<dbReference type="AlphaFoldDB" id="A0A402CX42"/>
<evidence type="ECO:0000313" key="2">
    <source>
        <dbReference type="Proteomes" id="UP000287394"/>
    </source>
</evidence>
<accession>A0A402CX42</accession>
<organism evidence="1 2">
    <name type="scientific">Capsulimonas corticalis</name>
    <dbReference type="NCBI Taxonomy" id="2219043"/>
    <lineage>
        <taxon>Bacteria</taxon>
        <taxon>Bacillati</taxon>
        <taxon>Armatimonadota</taxon>
        <taxon>Armatimonadia</taxon>
        <taxon>Capsulimonadales</taxon>
        <taxon>Capsulimonadaceae</taxon>
        <taxon>Capsulimonas</taxon>
    </lineage>
</organism>
<reference evidence="1 2" key="1">
    <citation type="journal article" date="2019" name="Int. J. Syst. Evol. Microbiol.">
        <title>Capsulimonas corticalis gen. nov., sp. nov., an aerobic capsulated bacterium, of a novel bacterial order, Capsulimonadales ord. nov., of the class Armatimonadia of the phylum Armatimonadetes.</title>
        <authorList>
            <person name="Li J."/>
            <person name="Kudo C."/>
            <person name="Tonouchi A."/>
        </authorList>
    </citation>
    <scope>NUCLEOTIDE SEQUENCE [LARGE SCALE GENOMIC DNA]</scope>
    <source>
        <strain evidence="1 2">AX-7</strain>
    </source>
</reference>
<proteinExistence type="predicted"/>
<dbReference type="RefSeq" id="WP_119321859.1">
    <property type="nucleotide sequence ID" value="NZ_AP025739.1"/>
</dbReference>
<evidence type="ECO:0000313" key="1">
    <source>
        <dbReference type="EMBL" id="BDI34332.1"/>
    </source>
</evidence>
<dbReference type="Proteomes" id="UP000287394">
    <property type="component" value="Chromosome"/>
</dbReference>
<keyword evidence="2" id="KW-1185">Reference proteome</keyword>
<protein>
    <submittedName>
        <fullName evidence="1">Uncharacterized protein</fullName>
    </submittedName>
</protein>
<name>A0A402CX42_9BACT</name>
<dbReference type="EMBL" id="AP025739">
    <property type="protein sequence ID" value="BDI34332.1"/>
    <property type="molecule type" value="Genomic_DNA"/>
</dbReference>
<dbReference type="NCBIfam" id="TIGR02605">
    <property type="entry name" value="CxxC_CxxC_SSSS"/>
    <property type="match status" value="1"/>
</dbReference>
<dbReference type="SMART" id="SM00834">
    <property type="entry name" value="CxxC_CXXC_SSSS"/>
    <property type="match status" value="1"/>
</dbReference>